<comment type="pathway">
    <text evidence="1 14">Cofactor biosynthesis; FAD biosynthesis; FAD from FMN: step 1/1.</text>
</comment>
<dbReference type="NCBIfam" id="NF004162">
    <property type="entry name" value="PRK05627.1-5"/>
    <property type="match status" value="1"/>
</dbReference>
<dbReference type="Proteomes" id="UP001596147">
    <property type="component" value="Unassembled WGS sequence"/>
</dbReference>
<evidence type="ECO:0000256" key="4">
    <source>
        <dbReference type="ARBA" id="ARBA00022643"/>
    </source>
</evidence>
<evidence type="ECO:0000313" key="16">
    <source>
        <dbReference type="EMBL" id="MFC5463720.1"/>
    </source>
</evidence>
<dbReference type="InterPro" id="IPR023465">
    <property type="entry name" value="Riboflavin_kinase_dom_sf"/>
</dbReference>
<comment type="caution">
    <text evidence="16">The sequence shown here is derived from an EMBL/GenBank/DDBJ whole genome shotgun (WGS) entry which is preliminary data.</text>
</comment>
<dbReference type="Gene3D" id="3.40.50.620">
    <property type="entry name" value="HUPs"/>
    <property type="match status" value="1"/>
</dbReference>
<evidence type="ECO:0000256" key="14">
    <source>
        <dbReference type="PIRNR" id="PIRNR004491"/>
    </source>
</evidence>
<comment type="similarity">
    <text evidence="14">Belongs to the ribF family.</text>
</comment>
<reference evidence="17" key="1">
    <citation type="journal article" date="2019" name="Int. J. Syst. Evol. Microbiol.">
        <title>The Global Catalogue of Microorganisms (GCM) 10K type strain sequencing project: providing services to taxonomists for standard genome sequencing and annotation.</title>
        <authorList>
            <consortium name="The Broad Institute Genomics Platform"/>
            <consortium name="The Broad Institute Genome Sequencing Center for Infectious Disease"/>
            <person name="Wu L."/>
            <person name="Ma J."/>
        </authorList>
    </citation>
    <scope>NUCLEOTIDE SEQUENCE [LARGE SCALE GENOMIC DNA]</scope>
    <source>
        <strain evidence="17">CGMCC 1.12237</strain>
    </source>
</reference>
<dbReference type="InterPro" id="IPR014729">
    <property type="entry name" value="Rossmann-like_a/b/a_fold"/>
</dbReference>
<dbReference type="InterPro" id="IPR015865">
    <property type="entry name" value="Riboflavin_kinase_bac/euk"/>
</dbReference>
<dbReference type="NCBIfam" id="NF004161">
    <property type="entry name" value="PRK05627.1-4"/>
    <property type="match status" value="1"/>
</dbReference>
<keyword evidence="5 14" id="KW-0808">Transferase</keyword>
<dbReference type="Gene3D" id="2.40.30.30">
    <property type="entry name" value="Riboflavin kinase-like"/>
    <property type="match status" value="1"/>
</dbReference>
<comment type="catalytic activity">
    <reaction evidence="13 14">
        <text>FMN + ATP + H(+) = FAD + diphosphate</text>
        <dbReference type="Rhea" id="RHEA:17237"/>
        <dbReference type="ChEBI" id="CHEBI:15378"/>
        <dbReference type="ChEBI" id="CHEBI:30616"/>
        <dbReference type="ChEBI" id="CHEBI:33019"/>
        <dbReference type="ChEBI" id="CHEBI:57692"/>
        <dbReference type="ChEBI" id="CHEBI:58210"/>
        <dbReference type="EC" id="2.7.7.2"/>
    </reaction>
</comment>
<dbReference type="NCBIfam" id="TIGR00083">
    <property type="entry name" value="ribF"/>
    <property type="match status" value="1"/>
</dbReference>
<dbReference type="SUPFAM" id="SSF82114">
    <property type="entry name" value="Riboflavin kinase-like"/>
    <property type="match status" value="1"/>
</dbReference>
<dbReference type="InterPro" id="IPR023468">
    <property type="entry name" value="Riboflavin_kinase"/>
</dbReference>
<sequence>MIHHPHQFQKGEYPELAIALGFFDGVHIGHQKVISTATSIAKENNWKSAVMTFDPHPSVVLGKGKKPVQYITPLEDKIKFINTLGVDYLFVIRFTSAFSSLEPEEFVNQYLINLNVKHVIAGFDYSYGKFGKGNMELLPKHSKGNFDVTTISKLEKNNEKISSTAIRQLINNGDMQSARKLLGRYYITEGTVVNGDKRGRTIGFPTANVALEGDYLTPKGGIYSVKFFVSGKWENGVCNVGYNPTFTDRKQLSIEVFILDYNQYIYGEKVAIEWHERIRDELKFENVDDLIAEMNKDVETARDYFKKLDKET</sequence>
<dbReference type="GO" id="GO:0008531">
    <property type="term" value="F:riboflavin kinase activity"/>
    <property type="evidence" value="ECO:0007669"/>
    <property type="project" value="UniProtKB-EC"/>
</dbReference>
<feature type="domain" description="Riboflavin kinase" evidence="15">
    <location>
        <begin position="181"/>
        <end position="306"/>
    </location>
</feature>
<dbReference type="InterPro" id="IPR002606">
    <property type="entry name" value="Riboflavin_kinase_bac"/>
</dbReference>
<keyword evidence="3 14" id="KW-0285">Flavoprotein</keyword>
<protein>
    <recommendedName>
        <fullName evidence="14">Riboflavin biosynthesis protein</fullName>
    </recommendedName>
    <domain>
        <recommendedName>
            <fullName evidence="14">Riboflavin kinase</fullName>
            <ecNumber evidence="14">2.7.1.26</ecNumber>
        </recommendedName>
        <alternativeName>
            <fullName evidence="14">Flavokinase</fullName>
        </alternativeName>
    </domain>
    <domain>
        <recommendedName>
            <fullName evidence="14">FMN adenylyltransferase</fullName>
            <ecNumber evidence="14">2.7.7.2</ecNumber>
        </recommendedName>
        <alternativeName>
            <fullName evidence="14">FAD pyrophosphorylase</fullName>
        </alternativeName>
        <alternativeName>
            <fullName evidence="14">FAD synthase</fullName>
        </alternativeName>
    </domain>
</protein>
<dbReference type="SUPFAM" id="SSF52374">
    <property type="entry name" value="Nucleotidylyl transferase"/>
    <property type="match status" value="1"/>
</dbReference>
<keyword evidence="11" id="KW-0511">Multifunctional enzyme</keyword>
<dbReference type="SMART" id="SM00904">
    <property type="entry name" value="Flavokinase"/>
    <property type="match status" value="1"/>
</dbReference>
<keyword evidence="4 14" id="KW-0288">FMN</keyword>
<evidence type="ECO:0000256" key="8">
    <source>
        <dbReference type="ARBA" id="ARBA00022777"/>
    </source>
</evidence>
<dbReference type="Pfam" id="PF06574">
    <property type="entry name" value="FAD_syn"/>
    <property type="match status" value="1"/>
</dbReference>
<evidence type="ECO:0000256" key="13">
    <source>
        <dbReference type="ARBA" id="ARBA00049494"/>
    </source>
</evidence>
<proteinExistence type="inferred from homology"/>
<keyword evidence="7 14" id="KW-0547">Nucleotide-binding</keyword>
<dbReference type="PANTHER" id="PTHR22749">
    <property type="entry name" value="RIBOFLAVIN KINASE/FMN ADENYLYLTRANSFERASE"/>
    <property type="match status" value="1"/>
</dbReference>
<keyword evidence="6 14" id="KW-0548">Nucleotidyltransferase</keyword>
<organism evidence="16 17">
    <name type="scientific">Lederbergia graminis</name>
    <dbReference type="NCBI Taxonomy" id="735518"/>
    <lineage>
        <taxon>Bacteria</taxon>
        <taxon>Bacillati</taxon>
        <taxon>Bacillota</taxon>
        <taxon>Bacilli</taxon>
        <taxon>Bacillales</taxon>
        <taxon>Bacillaceae</taxon>
        <taxon>Lederbergia</taxon>
    </lineage>
</organism>
<evidence type="ECO:0000256" key="6">
    <source>
        <dbReference type="ARBA" id="ARBA00022695"/>
    </source>
</evidence>
<evidence type="ECO:0000256" key="2">
    <source>
        <dbReference type="ARBA" id="ARBA00005201"/>
    </source>
</evidence>
<evidence type="ECO:0000259" key="15">
    <source>
        <dbReference type="SMART" id="SM00904"/>
    </source>
</evidence>
<dbReference type="PANTHER" id="PTHR22749:SF6">
    <property type="entry name" value="RIBOFLAVIN KINASE"/>
    <property type="match status" value="1"/>
</dbReference>
<evidence type="ECO:0000256" key="11">
    <source>
        <dbReference type="ARBA" id="ARBA00023268"/>
    </source>
</evidence>
<comment type="pathway">
    <text evidence="2 14">Cofactor biosynthesis; FMN biosynthesis; FMN from riboflavin (ATP route): step 1/1.</text>
</comment>
<gene>
    <name evidence="16" type="primary">ribF</name>
    <name evidence="16" type="ORF">ACFPM4_03000</name>
</gene>
<accession>A0ABW0LEG7</accession>
<keyword evidence="8 14" id="KW-0418">Kinase</keyword>
<evidence type="ECO:0000256" key="5">
    <source>
        <dbReference type="ARBA" id="ARBA00022679"/>
    </source>
</evidence>
<dbReference type="InterPro" id="IPR015864">
    <property type="entry name" value="FAD_synthase"/>
</dbReference>
<dbReference type="Pfam" id="PF01687">
    <property type="entry name" value="Flavokinase"/>
    <property type="match status" value="1"/>
</dbReference>
<evidence type="ECO:0000256" key="7">
    <source>
        <dbReference type="ARBA" id="ARBA00022741"/>
    </source>
</evidence>
<name>A0ABW0LEG7_9BACI</name>
<keyword evidence="17" id="KW-1185">Reference proteome</keyword>
<dbReference type="EMBL" id="JBHSMC010000001">
    <property type="protein sequence ID" value="MFC5463720.1"/>
    <property type="molecule type" value="Genomic_DNA"/>
</dbReference>
<evidence type="ECO:0000313" key="17">
    <source>
        <dbReference type="Proteomes" id="UP001596147"/>
    </source>
</evidence>
<dbReference type="CDD" id="cd02064">
    <property type="entry name" value="FAD_synthetase_N"/>
    <property type="match status" value="1"/>
</dbReference>
<dbReference type="GO" id="GO:0003919">
    <property type="term" value="F:FMN adenylyltransferase activity"/>
    <property type="evidence" value="ECO:0007669"/>
    <property type="project" value="UniProtKB-EC"/>
</dbReference>
<keyword evidence="10 14" id="KW-0067">ATP-binding</keyword>
<dbReference type="RefSeq" id="WP_382348157.1">
    <property type="nucleotide sequence ID" value="NZ_JBHSMC010000001.1"/>
</dbReference>
<evidence type="ECO:0000256" key="3">
    <source>
        <dbReference type="ARBA" id="ARBA00022630"/>
    </source>
</evidence>
<comment type="catalytic activity">
    <reaction evidence="12 14">
        <text>riboflavin + ATP = FMN + ADP + H(+)</text>
        <dbReference type="Rhea" id="RHEA:14357"/>
        <dbReference type="ChEBI" id="CHEBI:15378"/>
        <dbReference type="ChEBI" id="CHEBI:30616"/>
        <dbReference type="ChEBI" id="CHEBI:57986"/>
        <dbReference type="ChEBI" id="CHEBI:58210"/>
        <dbReference type="ChEBI" id="CHEBI:456216"/>
        <dbReference type="EC" id="2.7.1.26"/>
    </reaction>
</comment>
<dbReference type="PIRSF" id="PIRSF004491">
    <property type="entry name" value="FAD_Synth"/>
    <property type="match status" value="1"/>
</dbReference>
<dbReference type="EC" id="2.7.7.2" evidence="14"/>
<evidence type="ECO:0000256" key="1">
    <source>
        <dbReference type="ARBA" id="ARBA00004726"/>
    </source>
</evidence>
<dbReference type="NCBIfam" id="NF004160">
    <property type="entry name" value="PRK05627.1-3"/>
    <property type="match status" value="1"/>
</dbReference>
<evidence type="ECO:0000256" key="12">
    <source>
        <dbReference type="ARBA" id="ARBA00047880"/>
    </source>
</evidence>
<keyword evidence="9 14" id="KW-0274">FAD</keyword>
<evidence type="ECO:0000256" key="10">
    <source>
        <dbReference type="ARBA" id="ARBA00022840"/>
    </source>
</evidence>
<evidence type="ECO:0000256" key="9">
    <source>
        <dbReference type="ARBA" id="ARBA00022827"/>
    </source>
</evidence>
<dbReference type="EC" id="2.7.1.26" evidence="14"/>